<evidence type="ECO:0000256" key="1">
    <source>
        <dbReference type="SAM" id="MobiDB-lite"/>
    </source>
</evidence>
<organism evidence="2 3">
    <name type="scientific">Favolaschia claudopus</name>
    <dbReference type="NCBI Taxonomy" id="2862362"/>
    <lineage>
        <taxon>Eukaryota</taxon>
        <taxon>Fungi</taxon>
        <taxon>Dikarya</taxon>
        <taxon>Basidiomycota</taxon>
        <taxon>Agaricomycotina</taxon>
        <taxon>Agaricomycetes</taxon>
        <taxon>Agaricomycetidae</taxon>
        <taxon>Agaricales</taxon>
        <taxon>Marasmiineae</taxon>
        <taxon>Mycenaceae</taxon>
        <taxon>Favolaschia</taxon>
    </lineage>
</organism>
<accession>A0AAV9ZMB5</accession>
<keyword evidence="3" id="KW-1185">Reference proteome</keyword>
<gene>
    <name evidence="2" type="ORF">R3P38DRAFT_3101707</name>
</gene>
<dbReference type="Proteomes" id="UP001362999">
    <property type="component" value="Unassembled WGS sequence"/>
</dbReference>
<feature type="region of interest" description="Disordered" evidence="1">
    <location>
        <begin position="1"/>
        <end position="23"/>
    </location>
</feature>
<dbReference type="EMBL" id="JAWWNJ010000131">
    <property type="protein sequence ID" value="KAK6987545.1"/>
    <property type="molecule type" value="Genomic_DNA"/>
</dbReference>
<name>A0AAV9ZMB5_9AGAR</name>
<sequence length="428" mass="46849">MPSFGSWRPWARPTGPQTHANWNSFPQTGPIVKISGGTGGIGGAAILQGGAGGKGEGPQFHLPAVTTWHNVEGNAYYSYYYYSCACSCMDSAPDATAEVVAEGRIVRPVRRVAEYIHGDEERTVAIIYCALYSLFAPKLLEQSHSQDSHNENAYYDFRRMVQMFNRLLDYIRGDRDKVHMFMHCVSSALHFSGSLGIIDRLRLVPLLALPILAIPTIPSLNDMITLVDVTGKRRPMSLDVWRNPRAFLKALQGFFNGNEELTIMIISHRYRIQDRHCSVYRLGSLLVSAGAEVFMAGILYRESTKGMSCPYCKAEVPALPGCNLQTSIDCNHCHQKFPSSQAALSSSLQAEAQGSSTLPKESPQTAIDAKLHQPLTPNSNSRVSNTSSTTLAGLSDTLRITPVQTASRPNSILMKLVLVAVPSGNSVK</sequence>
<proteinExistence type="predicted"/>
<evidence type="ECO:0000313" key="3">
    <source>
        <dbReference type="Proteomes" id="UP001362999"/>
    </source>
</evidence>
<evidence type="ECO:0000313" key="2">
    <source>
        <dbReference type="EMBL" id="KAK6987545.1"/>
    </source>
</evidence>
<dbReference type="AlphaFoldDB" id="A0AAV9ZMB5"/>
<comment type="caution">
    <text evidence="2">The sequence shown here is derived from an EMBL/GenBank/DDBJ whole genome shotgun (WGS) entry which is preliminary data.</text>
</comment>
<reference evidence="2 3" key="1">
    <citation type="journal article" date="2024" name="J Genomics">
        <title>Draft genome sequencing and assembly of Favolaschia claudopus CIRM-BRFM 2984 isolated from oak limbs.</title>
        <authorList>
            <person name="Navarro D."/>
            <person name="Drula E."/>
            <person name="Chaduli D."/>
            <person name="Cazenave R."/>
            <person name="Ahrendt S."/>
            <person name="Wang J."/>
            <person name="Lipzen A."/>
            <person name="Daum C."/>
            <person name="Barry K."/>
            <person name="Grigoriev I.V."/>
            <person name="Favel A."/>
            <person name="Rosso M.N."/>
            <person name="Martin F."/>
        </authorList>
    </citation>
    <scope>NUCLEOTIDE SEQUENCE [LARGE SCALE GENOMIC DNA]</scope>
    <source>
        <strain evidence="2 3">CIRM-BRFM 2984</strain>
    </source>
</reference>
<protein>
    <submittedName>
        <fullName evidence="2">Uncharacterized protein</fullName>
    </submittedName>
</protein>